<dbReference type="PRINTS" id="PR00019">
    <property type="entry name" value="LEURICHRPT"/>
</dbReference>
<comment type="subcellular location">
    <subcellularLocation>
        <location evidence="1">Membrane</location>
        <topology evidence="1">Single-pass membrane protein</topology>
    </subcellularLocation>
</comment>
<keyword evidence="13" id="KW-1185">Reference proteome</keyword>
<evidence type="ECO:0000256" key="7">
    <source>
        <dbReference type="ARBA" id="ARBA00023027"/>
    </source>
</evidence>
<dbReference type="InterPro" id="IPR003591">
    <property type="entry name" value="Leu-rich_rpt_typical-subtyp"/>
</dbReference>
<dbReference type="InterPro" id="IPR001611">
    <property type="entry name" value="Leu-rich_rpt"/>
</dbReference>
<protein>
    <recommendedName>
        <fullName evidence="14">Leucine-rich repeat-containing protein 32</fullName>
    </recommendedName>
</protein>
<evidence type="ECO:0000313" key="13">
    <source>
        <dbReference type="Proteomes" id="UP001221898"/>
    </source>
</evidence>
<keyword evidence="6 10" id="KW-1133">Transmembrane helix</keyword>
<evidence type="ECO:0000256" key="10">
    <source>
        <dbReference type="SAM" id="Phobius"/>
    </source>
</evidence>
<keyword evidence="5" id="KW-0677">Repeat</keyword>
<evidence type="ECO:0000256" key="3">
    <source>
        <dbReference type="ARBA" id="ARBA00022692"/>
    </source>
</evidence>
<evidence type="ECO:0000256" key="5">
    <source>
        <dbReference type="ARBA" id="ARBA00022737"/>
    </source>
</evidence>
<comment type="caution">
    <text evidence="12">The sequence shown here is derived from an EMBL/GenBank/DDBJ whole genome shotgun (WGS) entry which is preliminary data.</text>
</comment>
<dbReference type="GO" id="GO:0007165">
    <property type="term" value="P:signal transduction"/>
    <property type="evidence" value="ECO:0007669"/>
    <property type="project" value="TreeGrafter"/>
</dbReference>
<evidence type="ECO:0000256" key="1">
    <source>
        <dbReference type="ARBA" id="ARBA00004167"/>
    </source>
</evidence>
<organism evidence="12 13">
    <name type="scientific">Aldrovandia affinis</name>
    <dbReference type="NCBI Taxonomy" id="143900"/>
    <lineage>
        <taxon>Eukaryota</taxon>
        <taxon>Metazoa</taxon>
        <taxon>Chordata</taxon>
        <taxon>Craniata</taxon>
        <taxon>Vertebrata</taxon>
        <taxon>Euteleostomi</taxon>
        <taxon>Actinopterygii</taxon>
        <taxon>Neopterygii</taxon>
        <taxon>Teleostei</taxon>
        <taxon>Notacanthiformes</taxon>
        <taxon>Halosauridae</taxon>
        <taxon>Aldrovandia</taxon>
    </lineage>
</organism>
<dbReference type="Pfam" id="PF13855">
    <property type="entry name" value="LRR_8"/>
    <property type="match status" value="3"/>
</dbReference>
<dbReference type="PANTHER" id="PTHR24365">
    <property type="entry name" value="TOLL-LIKE RECEPTOR"/>
    <property type="match status" value="1"/>
</dbReference>
<keyword evidence="2" id="KW-0433">Leucine-rich repeat</keyword>
<evidence type="ECO:0000256" key="11">
    <source>
        <dbReference type="SAM" id="SignalP"/>
    </source>
</evidence>
<dbReference type="GO" id="GO:0005886">
    <property type="term" value="C:plasma membrane"/>
    <property type="evidence" value="ECO:0007669"/>
    <property type="project" value="TreeGrafter"/>
</dbReference>
<evidence type="ECO:0000256" key="6">
    <source>
        <dbReference type="ARBA" id="ARBA00022989"/>
    </source>
</evidence>
<keyword evidence="4 11" id="KW-0732">Signal</keyword>
<dbReference type="Pfam" id="PF12799">
    <property type="entry name" value="LRR_4"/>
    <property type="match status" value="1"/>
</dbReference>
<dbReference type="AlphaFoldDB" id="A0AAD7WF79"/>
<reference evidence="12" key="1">
    <citation type="journal article" date="2023" name="Science">
        <title>Genome structures resolve the early diversification of teleost fishes.</title>
        <authorList>
            <person name="Parey E."/>
            <person name="Louis A."/>
            <person name="Montfort J."/>
            <person name="Bouchez O."/>
            <person name="Roques C."/>
            <person name="Iampietro C."/>
            <person name="Lluch J."/>
            <person name="Castinel A."/>
            <person name="Donnadieu C."/>
            <person name="Desvignes T."/>
            <person name="Floi Bucao C."/>
            <person name="Jouanno E."/>
            <person name="Wen M."/>
            <person name="Mejri S."/>
            <person name="Dirks R."/>
            <person name="Jansen H."/>
            <person name="Henkel C."/>
            <person name="Chen W.J."/>
            <person name="Zahm M."/>
            <person name="Cabau C."/>
            <person name="Klopp C."/>
            <person name="Thompson A.W."/>
            <person name="Robinson-Rechavi M."/>
            <person name="Braasch I."/>
            <person name="Lecointre G."/>
            <person name="Bobe J."/>
            <person name="Postlethwait J.H."/>
            <person name="Berthelot C."/>
            <person name="Roest Crollius H."/>
            <person name="Guiguen Y."/>
        </authorList>
    </citation>
    <scope>NUCLEOTIDE SEQUENCE</scope>
    <source>
        <strain evidence="12">NC1722</strain>
    </source>
</reference>
<dbReference type="SUPFAM" id="SSF52058">
    <property type="entry name" value="L domain-like"/>
    <property type="match status" value="2"/>
</dbReference>
<evidence type="ECO:0000256" key="8">
    <source>
        <dbReference type="ARBA" id="ARBA00023136"/>
    </source>
</evidence>
<dbReference type="PROSITE" id="PS51450">
    <property type="entry name" value="LRR"/>
    <property type="match status" value="4"/>
</dbReference>
<dbReference type="SMART" id="SM00364">
    <property type="entry name" value="LRR_BAC"/>
    <property type="match status" value="5"/>
</dbReference>
<keyword evidence="8 10" id="KW-0472">Membrane</keyword>
<gene>
    <name evidence="12" type="ORF">AAFF_G00046210</name>
</gene>
<dbReference type="SMART" id="SM00369">
    <property type="entry name" value="LRR_TYP"/>
    <property type="match status" value="11"/>
</dbReference>
<dbReference type="GO" id="GO:0038023">
    <property type="term" value="F:signaling receptor activity"/>
    <property type="evidence" value="ECO:0007669"/>
    <property type="project" value="TreeGrafter"/>
</dbReference>
<dbReference type="SMART" id="SM00368">
    <property type="entry name" value="LRR_RI"/>
    <property type="match status" value="4"/>
</dbReference>
<dbReference type="EMBL" id="JAINUG010000126">
    <property type="protein sequence ID" value="KAJ8394410.1"/>
    <property type="molecule type" value="Genomic_DNA"/>
</dbReference>
<name>A0AAD7WF79_9TELE</name>
<dbReference type="Pfam" id="PF00560">
    <property type="entry name" value="LRR_1"/>
    <property type="match status" value="1"/>
</dbReference>
<sequence length="704" mass="76312">MTTAEPLFLLLLCWGHSYAYSSMLRETPEEPAAHWTPPGCVRVGSEGLACRGLNFSSVPARLDPRLRRLDVSNNQIRDLALPSLGSLQELDASHNGMRSVREGAFQSLVGLRTLNLGGNVLKDDAARSSAAFRALPELRSLDLSSNGLDHLATALYLTVIPALRYLSLKGNALAKLSPGLFAGSPDLEGINIENNLVLDVEDGTFEPLSRLTWLNMASNNLACICDFKLHGLRFLNLSRNSIEFFITRQGDDAYQLETLDLSYNSLLYFPVLPKRNYLKNLHLQNNNLGDMVPERSFLEASSLYEEITDSDAFGPDGDSNIYSDWMLMLLSHLDLSNNQFTSFPLKTLHYLPSLESLNMSSNCLLDFGHDVAKSTQSQSGPSRSGPLPSLRTLDLQHNQIRSLGFAAALPKIEKLNLHRNLVKPCAGDQSEPMGLNGTDGVHCVSFRGIATLKHLDLRENGIKMLFPQTFQHTPLVSLDLAGNKAMAMSGEALAGLQSTLESLSLGGNRMRGSDLPLPCLGALRRLVLAGNQLEVLPDAVGCSPLRELDLQSNGFASLDGRLLTGPSSRLETAFITGNAFNCCAAGWLEILLESGVHVPDLDRATCLYGLNGSMSTQSLGNHSSLCPPKANLEPAGSKLLILMVIVLIVALSLVIVLLLVKGATHGKCTSLDLKGNKVASIEYCNDEHAGAQVAKINIYETALN</sequence>
<dbReference type="PANTHER" id="PTHR24365:SF541">
    <property type="entry name" value="PROTEIN TOLL-RELATED"/>
    <property type="match status" value="1"/>
</dbReference>
<feature type="chain" id="PRO_5042073835" description="Leucine-rich repeat-containing protein 32" evidence="11">
    <location>
        <begin position="20"/>
        <end position="704"/>
    </location>
</feature>
<feature type="transmembrane region" description="Helical" evidence="10">
    <location>
        <begin position="639"/>
        <end position="660"/>
    </location>
</feature>
<accession>A0AAD7WF79</accession>
<keyword evidence="7" id="KW-0520">NAD</keyword>
<keyword evidence="3 10" id="KW-0812">Transmembrane</keyword>
<evidence type="ECO:0000313" key="12">
    <source>
        <dbReference type="EMBL" id="KAJ8394410.1"/>
    </source>
</evidence>
<evidence type="ECO:0000256" key="4">
    <source>
        <dbReference type="ARBA" id="ARBA00022729"/>
    </source>
</evidence>
<proteinExistence type="predicted"/>
<dbReference type="InterPro" id="IPR032675">
    <property type="entry name" value="LRR_dom_sf"/>
</dbReference>
<dbReference type="Proteomes" id="UP001221898">
    <property type="component" value="Unassembled WGS sequence"/>
</dbReference>
<evidence type="ECO:0000256" key="2">
    <source>
        <dbReference type="ARBA" id="ARBA00022614"/>
    </source>
</evidence>
<evidence type="ECO:0008006" key="14">
    <source>
        <dbReference type="Google" id="ProtNLM"/>
    </source>
</evidence>
<feature type="signal peptide" evidence="11">
    <location>
        <begin position="1"/>
        <end position="19"/>
    </location>
</feature>
<evidence type="ECO:0000256" key="9">
    <source>
        <dbReference type="ARBA" id="ARBA00023180"/>
    </source>
</evidence>
<keyword evidence="9" id="KW-0325">Glycoprotein</keyword>
<dbReference type="Gene3D" id="3.80.10.10">
    <property type="entry name" value="Ribonuclease Inhibitor"/>
    <property type="match status" value="5"/>
</dbReference>
<dbReference type="InterPro" id="IPR025875">
    <property type="entry name" value="Leu-rich_rpt_4"/>
</dbReference>